<evidence type="ECO:0000256" key="2">
    <source>
        <dbReference type="SAM" id="SignalP"/>
    </source>
</evidence>
<comment type="caution">
    <text evidence="3">The sequence shown here is derived from an EMBL/GenBank/DDBJ whole genome shotgun (WGS) entry which is preliminary data.</text>
</comment>
<sequence>MVPLLLAVIVSPPVTFTLDETTAAPLNISFTEYSFANHIRFIRESRLLIGPFDLKRKLKKKLNTQQDFHQPSASPLRSDGFSLIDKPTIYTNNSSQTNSVNIITTTESIAISTTSVESTIMEKVQSEGTTETSKLSRKSKATKISRKTKTKIPIGVTDDEAAWPGKRAAVVEGDVLLGGLMMVI</sequence>
<evidence type="ECO:0000313" key="4">
    <source>
        <dbReference type="Proteomes" id="UP000691718"/>
    </source>
</evidence>
<accession>A0A8S3XLK8</accession>
<feature type="region of interest" description="Disordered" evidence="1">
    <location>
        <begin position="125"/>
        <end position="148"/>
    </location>
</feature>
<dbReference type="OrthoDB" id="6929589at2759"/>
<protein>
    <submittedName>
        <fullName evidence="3">(apollo) hypothetical protein</fullName>
    </submittedName>
</protein>
<feature type="chain" id="PRO_5035759058" evidence="2">
    <location>
        <begin position="18"/>
        <end position="184"/>
    </location>
</feature>
<keyword evidence="4" id="KW-1185">Reference proteome</keyword>
<reference evidence="3" key="1">
    <citation type="submission" date="2021-04" db="EMBL/GenBank/DDBJ databases">
        <authorList>
            <person name="Tunstrom K."/>
        </authorList>
    </citation>
    <scope>NUCLEOTIDE SEQUENCE</scope>
</reference>
<feature type="signal peptide" evidence="2">
    <location>
        <begin position="1"/>
        <end position="17"/>
    </location>
</feature>
<dbReference type="EMBL" id="CAJQZP010001233">
    <property type="protein sequence ID" value="CAG5032642.1"/>
    <property type="molecule type" value="Genomic_DNA"/>
</dbReference>
<dbReference type="Proteomes" id="UP000691718">
    <property type="component" value="Unassembled WGS sequence"/>
</dbReference>
<organism evidence="3 4">
    <name type="scientific">Parnassius apollo</name>
    <name type="common">Apollo butterfly</name>
    <name type="synonym">Papilio apollo</name>
    <dbReference type="NCBI Taxonomy" id="110799"/>
    <lineage>
        <taxon>Eukaryota</taxon>
        <taxon>Metazoa</taxon>
        <taxon>Ecdysozoa</taxon>
        <taxon>Arthropoda</taxon>
        <taxon>Hexapoda</taxon>
        <taxon>Insecta</taxon>
        <taxon>Pterygota</taxon>
        <taxon>Neoptera</taxon>
        <taxon>Endopterygota</taxon>
        <taxon>Lepidoptera</taxon>
        <taxon>Glossata</taxon>
        <taxon>Ditrysia</taxon>
        <taxon>Papilionoidea</taxon>
        <taxon>Papilionidae</taxon>
        <taxon>Parnassiinae</taxon>
        <taxon>Parnassini</taxon>
        <taxon>Parnassius</taxon>
        <taxon>Parnassius</taxon>
    </lineage>
</organism>
<evidence type="ECO:0000313" key="3">
    <source>
        <dbReference type="EMBL" id="CAG5032642.1"/>
    </source>
</evidence>
<feature type="compositionally biased region" description="Basic residues" evidence="1">
    <location>
        <begin position="135"/>
        <end position="148"/>
    </location>
</feature>
<keyword evidence="2" id="KW-0732">Signal</keyword>
<dbReference type="AlphaFoldDB" id="A0A8S3XLK8"/>
<evidence type="ECO:0000256" key="1">
    <source>
        <dbReference type="SAM" id="MobiDB-lite"/>
    </source>
</evidence>
<name>A0A8S3XLK8_PARAO</name>
<gene>
    <name evidence="3" type="ORF">PAPOLLO_LOCUS19942</name>
</gene>
<proteinExistence type="predicted"/>